<sequence>MGVVNTEEPEISIEMTSKPKERQFQVVPVPGVFTRGRWKCWDYRDEPVMDDKILNYADKADKLTPTNKETNEPVIQVNKLYILLFEPGTANLITAVPIANEGNLNNVNTVLDVPTVVEPLSKTASEPQLPFESSGILPSNPNPSQGVLPSVASEGSTLMPKESSTIVVTSIAPATATPSNISSLPVTAATSPEPTFESTNQIPVVSSTLTILSEGEASNPSVSLSPPVAHCSTTATISLGGSASPQPGTSSTTFVGSTNMTANVPNPSVISCTGPGGIGQTSRQILNRETAGAQFKNTSSPVLSRQTSLASFSEGAVASIPMLSPIESVLEDA</sequence>
<protein>
    <submittedName>
        <fullName evidence="3">Mucin-5AC-like</fullName>
    </submittedName>
</protein>
<keyword evidence="2" id="KW-1185">Reference proteome</keyword>
<dbReference type="Proteomes" id="UP000046393">
    <property type="component" value="Unplaced"/>
</dbReference>
<dbReference type="WBParaSite" id="SMUV_0000797301-mRNA-1">
    <property type="protein sequence ID" value="SMUV_0000797301-mRNA-1"/>
    <property type="gene ID" value="SMUV_0000797301"/>
</dbReference>
<organism evidence="2 3">
    <name type="scientific">Syphacia muris</name>
    <dbReference type="NCBI Taxonomy" id="451379"/>
    <lineage>
        <taxon>Eukaryota</taxon>
        <taxon>Metazoa</taxon>
        <taxon>Ecdysozoa</taxon>
        <taxon>Nematoda</taxon>
        <taxon>Chromadorea</taxon>
        <taxon>Rhabditida</taxon>
        <taxon>Spirurina</taxon>
        <taxon>Oxyuridomorpha</taxon>
        <taxon>Oxyuroidea</taxon>
        <taxon>Oxyuridae</taxon>
        <taxon>Syphacia</taxon>
    </lineage>
</organism>
<feature type="region of interest" description="Disordered" evidence="1">
    <location>
        <begin position="127"/>
        <end position="152"/>
    </location>
</feature>
<evidence type="ECO:0000256" key="1">
    <source>
        <dbReference type="SAM" id="MobiDB-lite"/>
    </source>
</evidence>
<dbReference type="STRING" id="451379.A0A0N5AT33"/>
<accession>A0A0N5AT33</accession>
<name>A0A0N5AT33_9BILA</name>
<evidence type="ECO:0000313" key="3">
    <source>
        <dbReference type="WBParaSite" id="SMUV_0000797301-mRNA-1"/>
    </source>
</evidence>
<reference evidence="3" key="1">
    <citation type="submission" date="2017-02" db="UniProtKB">
        <authorList>
            <consortium name="WormBaseParasite"/>
        </authorList>
    </citation>
    <scope>IDENTIFICATION</scope>
</reference>
<feature type="compositionally biased region" description="Polar residues" evidence="1">
    <location>
        <begin position="136"/>
        <end position="147"/>
    </location>
</feature>
<proteinExistence type="predicted"/>
<evidence type="ECO:0000313" key="2">
    <source>
        <dbReference type="Proteomes" id="UP000046393"/>
    </source>
</evidence>
<dbReference type="AlphaFoldDB" id="A0A0N5AT33"/>